<organism evidence="3">
    <name type="scientific">freshwater metagenome</name>
    <dbReference type="NCBI Taxonomy" id="449393"/>
    <lineage>
        <taxon>unclassified sequences</taxon>
        <taxon>metagenomes</taxon>
        <taxon>ecological metagenomes</taxon>
    </lineage>
</organism>
<dbReference type="InterPro" id="IPR001130">
    <property type="entry name" value="TatD-like"/>
</dbReference>
<dbReference type="InterPro" id="IPR032466">
    <property type="entry name" value="Metal_Hydrolase"/>
</dbReference>
<dbReference type="EMBL" id="CAEZXP010000004">
    <property type="protein sequence ID" value="CAB4701307.1"/>
    <property type="molecule type" value="Genomic_DNA"/>
</dbReference>
<dbReference type="Gene3D" id="3.20.20.140">
    <property type="entry name" value="Metal-dependent hydrolases"/>
    <property type="match status" value="1"/>
</dbReference>
<accession>A0A6J6PRA2</accession>
<dbReference type="InterPro" id="IPR015991">
    <property type="entry name" value="TatD/YcfH-like"/>
</dbReference>
<reference evidence="3" key="1">
    <citation type="submission" date="2020-05" db="EMBL/GenBank/DDBJ databases">
        <authorList>
            <person name="Chiriac C."/>
            <person name="Salcher M."/>
            <person name="Ghai R."/>
            <person name="Kavagutti S V."/>
        </authorList>
    </citation>
    <scope>NUCLEOTIDE SEQUENCE</scope>
</reference>
<name>A0A6J6PRA2_9ZZZZ</name>
<evidence type="ECO:0000256" key="1">
    <source>
        <dbReference type="ARBA" id="ARBA00022723"/>
    </source>
</evidence>
<dbReference type="AlphaFoldDB" id="A0A6J6PRA2"/>
<sequence length="245" mass="26189">MIDTHAHLGVAEAGETLARARAAGVSRVMLVATSVAAAPDALQIAHAEDGVAAILGIHPHESGTATDADFDELRRLLADDKAVGVGETGLDWFRDYATPDDQRRVFAAQLDIAAETRKPVIIHTRAADDDTLAMLRPHPGDVILHCFSSPAMLPDAIERGWYVSFAGNVTYKNAYELRAAARAVPAERILAETDCPYLAPQAFRGQTNEPAYVMHTLAVLAEARGEDPAALEAQIDANATKVFGL</sequence>
<dbReference type="NCBIfam" id="TIGR00010">
    <property type="entry name" value="YchF/TatD family DNA exonuclease"/>
    <property type="match status" value="1"/>
</dbReference>
<gene>
    <name evidence="3" type="ORF">UFOPK2399_01381</name>
</gene>
<dbReference type="Pfam" id="PF01026">
    <property type="entry name" value="TatD_DNase"/>
    <property type="match status" value="1"/>
</dbReference>
<dbReference type="GO" id="GO:0004536">
    <property type="term" value="F:DNA nuclease activity"/>
    <property type="evidence" value="ECO:0007669"/>
    <property type="project" value="InterPro"/>
</dbReference>
<dbReference type="PROSITE" id="PS01090">
    <property type="entry name" value="TATD_2"/>
    <property type="match status" value="1"/>
</dbReference>
<evidence type="ECO:0000313" key="3">
    <source>
        <dbReference type="EMBL" id="CAB4701307.1"/>
    </source>
</evidence>
<dbReference type="CDD" id="cd01310">
    <property type="entry name" value="TatD_DNAse"/>
    <property type="match status" value="1"/>
</dbReference>
<protein>
    <submittedName>
        <fullName evidence="3">Unannotated protein</fullName>
    </submittedName>
</protein>
<dbReference type="SUPFAM" id="SSF51556">
    <property type="entry name" value="Metallo-dependent hydrolases"/>
    <property type="match status" value="1"/>
</dbReference>
<dbReference type="InterPro" id="IPR018228">
    <property type="entry name" value="DNase_TatD-rel_CS"/>
</dbReference>
<dbReference type="GO" id="GO:0046872">
    <property type="term" value="F:metal ion binding"/>
    <property type="evidence" value="ECO:0007669"/>
    <property type="project" value="UniProtKB-KW"/>
</dbReference>
<dbReference type="FunFam" id="3.20.20.140:FF:000005">
    <property type="entry name" value="TatD family hydrolase"/>
    <property type="match status" value="1"/>
</dbReference>
<evidence type="ECO:0000256" key="2">
    <source>
        <dbReference type="ARBA" id="ARBA00022801"/>
    </source>
</evidence>
<dbReference type="PANTHER" id="PTHR46124:SF2">
    <property type="entry name" value="D-AMINOACYL-TRNA DEACYLASE"/>
    <property type="match status" value="1"/>
</dbReference>
<proteinExistence type="predicted"/>
<dbReference type="GO" id="GO:0016788">
    <property type="term" value="F:hydrolase activity, acting on ester bonds"/>
    <property type="evidence" value="ECO:0007669"/>
    <property type="project" value="InterPro"/>
</dbReference>
<keyword evidence="1" id="KW-0479">Metal-binding</keyword>
<dbReference type="PIRSF" id="PIRSF005902">
    <property type="entry name" value="DNase_TatD"/>
    <property type="match status" value="1"/>
</dbReference>
<keyword evidence="2" id="KW-0378">Hydrolase</keyword>
<dbReference type="PANTHER" id="PTHR46124">
    <property type="entry name" value="D-AMINOACYL-TRNA DEACYLASE"/>
    <property type="match status" value="1"/>
</dbReference>
<dbReference type="GO" id="GO:0005829">
    <property type="term" value="C:cytosol"/>
    <property type="evidence" value="ECO:0007669"/>
    <property type="project" value="TreeGrafter"/>
</dbReference>